<reference evidence="2" key="1">
    <citation type="submission" date="2017-07" db="EMBL/GenBank/DDBJ databases">
        <title>Taro Niue Genome Assembly and Annotation.</title>
        <authorList>
            <person name="Atibalentja N."/>
            <person name="Keating K."/>
            <person name="Fields C.J."/>
        </authorList>
    </citation>
    <scope>NUCLEOTIDE SEQUENCE</scope>
    <source>
        <strain evidence="2">Niue_2</strain>
        <tissue evidence="2">Leaf</tissue>
    </source>
</reference>
<dbReference type="EMBL" id="NMUH01003146">
    <property type="protein sequence ID" value="MQM04049.1"/>
    <property type="molecule type" value="Genomic_DNA"/>
</dbReference>
<gene>
    <name evidence="2" type="ORF">Taro_036841</name>
</gene>
<protein>
    <submittedName>
        <fullName evidence="2">Uncharacterized protein</fullName>
    </submittedName>
</protein>
<comment type="caution">
    <text evidence="2">The sequence shown here is derived from an EMBL/GenBank/DDBJ whole genome shotgun (WGS) entry which is preliminary data.</text>
</comment>
<feature type="region of interest" description="Disordered" evidence="1">
    <location>
        <begin position="391"/>
        <end position="421"/>
    </location>
</feature>
<dbReference type="AlphaFoldDB" id="A0A843W449"/>
<feature type="compositionally biased region" description="Basic and acidic residues" evidence="1">
    <location>
        <begin position="325"/>
        <end position="340"/>
    </location>
</feature>
<feature type="region of interest" description="Disordered" evidence="1">
    <location>
        <begin position="319"/>
        <end position="347"/>
    </location>
</feature>
<sequence length="509" mass="56852">MDMGARTSPIESPLRFIPTPSAKELGITFRTGIRIAYVTTIRNRHSETVDRALVSRNSVPGPKFSPRACIGIAYGTTIRNRHSEMVDKALVLRNTVPSSDSLDYANRWRTPHAKPSSQSDRKSCSIRREISSPGIGIAYVTTIRNRHSEKVDRALVLRNSVPGQKFPPERTRSTPPYCLSSDSLDYANHGRTPQAEWPSHSDRKSCSTRREISSPDALDGPLLPQYRLPRLRESLADPTHEAVQSQRSEVVFSSTRDLLPRSWIWVPNIADVNRHSETVDRALVLRNSVPGPKFRPERTRSTPPYCLSSDSLDYANHWRTPQAERPSHSDRKSCSTRREISSPGRGYGCPNIADIATSFDALDAPLLPQPTISPIPRFSGSSDSLDYANHWRTPQAERPSHSDRKSCSTRREISSPGRGYGIGTLMRSTATYCLSSDSLDFANRWRSPHAEPPSHSDRKSSKELGITLRTGLGIAYVTTIRNRHSETVDKALVSWNSVPGPKSPPERVY</sequence>
<feature type="region of interest" description="Disordered" evidence="1">
    <location>
        <begin position="161"/>
        <end position="223"/>
    </location>
</feature>
<organism evidence="2 3">
    <name type="scientific">Colocasia esculenta</name>
    <name type="common">Wild taro</name>
    <name type="synonym">Arum esculentum</name>
    <dbReference type="NCBI Taxonomy" id="4460"/>
    <lineage>
        <taxon>Eukaryota</taxon>
        <taxon>Viridiplantae</taxon>
        <taxon>Streptophyta</taxon>
        <taxon>Embryophyta</taxon>
        <taxon>Tracheophyta</taxon>
        <taxon>Spermatophyta</taxon>
        <taxon>Magnoliopsida</taxon>
        <taxon>Liliopsida</taxon>
        <taxon>Araceae</taxon>
        <taxon>Aroideae</taxon>
        <taxon>Colocasieae</taxon>
        <taxon>Colocasia</taxon>
    </lineage>
</organism>
<accession>A0A843W449</accession>
<proteinExistence type="predicted"/>
<evidence type="ECO:0000313" key="2">
    <source>
        <dbReference type="EMBL" id="MQM04049.1"/>
    </source>
</evidence>
<feature type="region of interest" description="Disordered" evidence="1">
    <location>
        <begin position="106"/>
        <end position="126"/>
    </location>
</feature>
<evidence type="ECO:0000313" key="3">
    <source>
        <dbReference type="Proteomes" id="UP000652761"/>
    </source>
</evidence>
<dbReference type="Proteomes" id="UP000652761">
    <property type="component" value="Unassembled WGS sequence"/>
</dbReference>
<evidence type="ECO:0000256" key="1">
    <source>
        <dbReference type="SAM" id="MobiDB-lite"/>
    </source>
</evidence>
<feature type="compositionally biased region" description="Basic and acidic residues" evidence="1">
    <location>
        <begin position="199"/>
        <end position="213"/>
    </location>
</feature>
<keyword evidence="3" id="KW-1185">Reference proteome</keyword>
<feature type="compositionally biased region" description="Basic and acidic residues" evidence="1">
    <location>
        <begin position="398"/>
        <end position="413"/>
    </location>
</feature>
<name>A0A843W449_COLES</name>